<dbReference type="GO" id="GO:0008270">
    <property type="term" value="F:zinc ion binding"/>
    <property type="evidence" value="ECO:0007669"/>
    <property type="project" value="UniProtKB-UniRule"/>
</dbReference>
<keyword evidence="5 11" id="KW-0863">Zinc-finger</keyword>
<dbReference type="InterPro" id="IPR036869">
    <property type="entry name" value="J_dom_sf"/>
</dbReference>
<evidence type="ECO:0000256" key="11">
    <source>
        <dbReference type="HAMAP-Rule" id="MF_01152"/>
    </source>
</evidence>
<dbReference type="Gene3D" id="2.10.230.10">
    <property type="entry name" value="Heat shock protein DnaJ, cysteine-rich domain"/>
    <property type="match status" value="1"/>
</dbReference>
<feature type="binding site" evidence="11">
    <location>
        <position position="204"/>
    </location>
    <ligand>
        <name>Zn(2+)</name>
        <dbReference type="ChEBI" id="CHEBI:29105"/>
        <label>2</label>
    </ligand>
</feature>
<dbReference type="GO" id="GO:0005524">
    <property type="term" value="F:ATP binding"/>
    <property type="evidence" value="ECO:0007669"/>
    <property type="project" value="InterPro"/>
</dbReference>
<evidence type="ECO:0000259" key="14">
    <source>
        <dbReference type="PROSITE" id="PS51188"/>
    </source>
</evidence>
<keyword evidence="4 11" id="KW-0677">Repeat</keyword>
<keyword evidence="6 11" id="KW-0862">Zinc</keyword>
<keyword evidence="7 11" id="KW-0346">Stress response</keyword>
<comment type="domain">
    <text evidence="11">The J domain is necessary and sufficient to stimulate DnaK ATPase activity. Zinc center 1 plays an important role in the autonomous, DnaK-independent chaperone activity of DnaJ. Zinc center 2 is essential for interaction with DnaK and for DnaJ activity.</text>
</comment>
<dbReference type="InterPro" id="IPR036410">
    <property type="entry name" value="HSP_DnaJ_Cys-rich_dom_sf"/>
</dbReference>
<feature type="binding site" evidence="11">
    <location>
        <position position="178"/>
    </location>
    <ligand>
        <name>Zn(2+)</name>
        <dbReference type="ChEBI" id="CHEBI:29105"/>
        <label>2</label>
    </ligand>
</feature>
<comment type="function">
    <text evidence="11">Participates actively in the response to hyperosmotic and heat shock by preventing the aggregation of stress-denatured proteins and by disaggregating proteins, also in an autonomous, DnaK-independent fashion. Unfolded proteins bind initially to DnaJ; upon interaction with the DnaJ-bound protein, DnaK hydrolyzes its bound ATP, resulting in the formation of a stable complex. GrpE releases ADP from DnaK; ATP binding to DnaK triggers the release of the substrate protein, thus completing the reaction cycle. Several rounds of ATP-dependent interactions between DnaJ, DnaK and GrpE are required for fully efficient folding. Also involved, together with DnaK and GrpE, in the DNA replication of plasmids through activation of initiation proteins.</text>
</comment>
<dbReference type="InterPro" id="IPR018253">
    <property type="entry name" value="DnaJ_domain_CS"/>
</dbReference>
<dbReference type="SMART" id="SM00271">
    <property type="entry name" value="DnaJ"/>
    <property type="match status" value="1"/>
</dbReference>
<organism evidence="15 16">
    <name type="scientific">Candidatus Woykebacteria bacterium RBG_13_40_15</name>
    <dbReference type="NCBI Taxonomy" id="1802593"/>
    <lineage>
        <taxon>Bacteria</taxon>
        <taxon>Candidatus Woykeibacteriota</taxon>
    </lineage>
</organism>
<keyword evidence="8 11" id="KW-0143">Chaperone</keyword>
<evidence type="ECO:0000256" key="5">
    <source>
        <dbReference type="ARBA" id="ARBA00022771"/>
    </source>
</evidence>
<dbReference type="InterPro" id="IPR012724">
    <property type="entry name" value="DnaJ"/>
</dbReference>
<evidence type="ECO:0000256" key="4">
    <source>
        <dbReference type="ARBA" id="ARBA00022737"/>
    </source>
</evidence>
<dbReference type="GO" id="GO:0031072">
    <property type="term" value="F:heat shock protein binding"/>
    <property type="evidence" value="ECO:0007669"/>
    <property type="project" value="InterPro"/>
</dbReference>
<evidence type="ECO:0000256" key="8">
    <source>
        <dbReference type="ARBA" id="ARBA00023186"/>
    </source>
</evidence>
<evidence type="ECO:0000259" key="13">
    <source>
        <dbReference type="PROSITE" id="PS50076"/>
    </source>
</evidence>
<dbReference type="PANTHER" id="PTHR43096">
    <property type="entry name" value="DNAJ HOMOLOG 1, MITOCHONDRIAL-RELATED"/>
    <property type="match status" value="1"/>
</dbReference>
<dbReference type="CDD" id="cd10719">
    <property type="entry name" value="DnaJ_zf"/>
    <property type="match status" value="1"/>
</dbReference>
<name>A0A1G1W9D3_9BACT</name>
<feature type="zinc finger region" description="CR-type" evidence="12">
    <location>
        <begin position="148"/>
        <end position="230"/>
    </location>
</feature>
<feature type="binding site" evidence="11">
    <location>
        <position position="161"/>
    </location>
    <ligand>
        <name>Zn(2+)</name>
        <dbReference type="ChEBI" id="CHEBI:29105"/>
        <label>1</label>
    </ligand>
</feature>
<dbReference type="CDD" id="cd10747">
    <property type="entry name" value="DnaJ_C"/>
    <property type="match status" value="1"/>
</dbReference>
<feature type="repeat" description="CXXCXGXG motif" evidence="11">
    <location>
        <begin position="218"/>
        <end position="225"/>
    </location>
</feature>
<dbReference type="NCBIfam" id="TIGR02349">
    <property type="entry name" value="DnaJ_bact"/>
    <property type="match status" value="1"/>
</dbReference>
<feature type="binding site" evidence="11">
    <location>
        <position position="181"/>
    </location>
    <ligand>
        <name>Zn(2+)</name>
        <dbReference type="ChEBI" id="CHEBI:29105"/>
        <label>2</label>
    </ligand>
</feature>
<comment type="cofactor">
    <cofactor evidence="11">
        <name>Zn(2+)</name>
        <dbReference type="ChEBI" id="CHEBI:29105"/>
    </cofactor>
    <text evidence="11">Binds 2 Zn(2+) ions per monomer.</text>
</comment>
<dbReference type="NCBIfam" id="NF008035">
    <property type="entry name" value="PRK10767.1"/>
    <property type="match status" value="1"/>
</dbReference>
<dbReference type="CDD" id="cd06257">
    <property type="entry name" value="DnaJ"/>
    <property type="match status" value="1"/>
</dbReference>
<evidence type="ECO:0000313" key="15">
    <source>
        <dbReference type="EMBL" id="OGY24150.1"/>
    </source>
</evidence>
<feature type="repeat" description="CXXCXGXG motif" evidence="11">
    <location>
        <begin position="204"/>
        <end position="211"/>
    </location>
</feature>
<dbReference type="Pfam" id="PF00226">
    <property type="entry name" value="DnaJ"/>
    <property type="match status" value="1"/>
</dbReference>
<dbReference type="SUPFAM" id="SSF49493">
    <property type="entry name" value="HSP40/DnaJ peptide-binding domain"/>
    <property type="match status" value="2"/>
</dbReference>
<keyword evidence="3 11" id="KW-0479">Metal-binding</keyword>
<comment type="caution">
    <text evidence="15">The sequence shown here is derived from an EMBL/GenBank/DDBJ whole genome shotgun (WGS) entry which is preliminary data.</text>
</comment>
<feature type="domain" description="CR-type" evidence="14">
    <location>
        <begin position="148"/>
        <end position="230"/>
    </location>
</feature>
<dbReference type="InterPro" id="IPR002939">
    <property type="entry name" value="DnaJ_C"/>
</dbReference>
<keyword evidence="2 11" id="KW-0235">DNA replication</keyword>
<dbReference type="GO" id="GO:0005737">
    <property type="term" value="C:cytoplasm"/>
    <property type="evidence" value="ECO:0007669"/>
    <property type="project" value="UniProtKB-SubCell"/>
</dbReference>
<dbReference type="FunFam" id="2.60.260.20:FF:000005">
    <property type="entry name" value="Chaperone protein dnaJ 1, mitochondrial"/>
    <property type="match status" value="1"/>
</dbReference>
<dbReference type="Pfam" id="PF01556">
    <property type="entry name" value="DnaJ_C"/>
    <property type="match status" value="1"/>
</dbReference>
<dbReference type="GO" id="GO:0051082">
    <property type="term" value="F:unfolded protein binding"/>
    <property type="evidence" value="ECO:0007669"/>
    <property type="project" value="UniProtKB-UniRule"/>
</dbReference>
<dbReference type="InterPro" id="IPR008971">
    <property type="entry name" value="HSP40/DnaJ_pept-bd"/>
</dbReference>
<evidence type="ECO:0000313" key="16">
    <source>
        <dbReference type="Proteomes" id="UP000176631"/>
    </source>
</evidence>
<dbReference type="HAMAP" id="MF_01152">
    <property type="entry name" value="DnaJ"/>
    <property type="match status" value="1"/>
</dbReference>
<evidence type="ECO:0000256" key="10">
    <source>
        <dbReference type="ARBA" id="ARBA00067609"/>
    </source>
</evidence>
<comment type="subunit">
    <text evidence="11">Homodimer.</text>
</comment>
<dbReference type="PROSITE" id="PS50076">
    <property type="entry name" value="DNAJ_2"/>
    <property type="match status" value="1"/>
</dbReference>
<dbReference type="InterPro" id="IPR001305">
    <property type="entry name" value="HSP_DnaJ_Cys-rich_dom"/>
</dbReference>
<dbReference type="PANTHER" id="PTHR43096:SF48">
    <property type="entry name" value="CHAPERONE PROTEIN DNAJ"/>
    <property type="match status" value="1"/>
</dbReference>
<comment type="subcellular location">
    <subcellularLocation>
        <location evidence="11">Cytoplasm</location>
    </subcellularLocation>
</comment>
<dbReference type="InterPro" id="IPR001623">
    <property type="entry name" value="DnaJ_domain"/>
</dbReference>
<dbReference type="EMBL" id="MHCP01000015">
    <property type="protein sequence ID" value="OGY24150.1"/>
    <property type="molecule type" value="Genomic_DNA"/>
</dbReference>
<proteinExistence type="inferred from homology"/>
<dbReference type="Proteomes" id="UP000176631">
    <property type="component" value="Unassembled WGS sequence"/>
</dbReference>
<keyword evidence="1 11" id="KW-0963">Cytoplasm</keyword>
<evidence type="ECO:0000256" key="1">
    <source>
        <dbReference type="ARBA" id="ARBA00022490"/>
    </source>
</evidence>
<dbReference type="Pfam" id="PF00684">
    <property type="entry name" value="DnaJ_CXXCXGXG"/>
    <property type="match status" value="1"/>
</dbReference>
<accession>A0A1G1W9D3</accession>
<evidence type="ECO:0000256" key="6">
    <source>
        <dbReference type="ARBA" id="ARBA00022833"/>
    </source>
</evidence>
<reference evidence="15 16" key="1">
    <citation type="journal article" date="2016" name="Nat. Commun.">
        <title>Thousands of microbial genomes shed light on interconnected biogeochemical processes in an aquifer system.</title>
        <authorList>
            <person name="Anantharaman K."/>
            <person name="Brown C.T."/>
            <person name="Hug L.A."/>
            <person name="Sharon I."/>
            <person name="Castelle C.J."/>
            <person name="Probst A.J."/>
            <person name="Thomas B.C."/>
            <person name="Singh A."/>
            <person name="Wilkins M.J."/>
            <person name="Karaoz U."/>
            <person name="Brodie E.L."/>
            <person name="Williams K.H."/>
            <person name="Hubbard S.S."/>
            <person name="Banfield J.F."/>
        </authorList>
    </citation>
    <scope>NUCLEOTIDE SEQUENCE [LARGE SCALE GENOMIC DNA]</scope>
</reference>
<gene>
    <name evidence="11" type="primary">dnaJ</name>
    <name evidence="15" type="ORF">A2172_01230</name>
</gene>
<dbReference type="PROSITE" id="PS00636">
    <property type="entry name" value="DNAJ_1"/>
    <property type="match status" value="1"/>
</dbReference>
<sequence>MAKRDYYEVLGVSKTASADDIKKAYRGMARKHHPDVDKTAGAEGRFKEINEAYQVLSDAQKREAYDRFGHAAFQAGGAQGQPGGGFQYQYGPGVSFDFDFGGFRDPFDIFEEFFGSRSPFGRQSRRGPARGQDLHFEITLPFENAAFGVTRNIEIPRRETCSECSGSGAAKGSKPVTCPACRGSGRVSNQTQSIFGAFMTMSPCPTCRGEGTVILKKCPKCKGSGIVRGIKETQIKIPAGVDDGDTIRFQRLGEAGEKGGEYGDLYLTIRVLPHKFLKRAGFDVYYEQPISFTQAALGDVIEVPTLDGKVNLKIPEGIQTGTELRLKERGIVHGQSRGDQYVRVKVVTPKHLSARQKEALEELK</sequence>
<evidence type="ECO:0000256" key="7">
    <source>
        <dbReference type="ARBA" id="ARBA00023016"/>
    </source>
</evidence>
<feature type="repeat" description="CXXCXGXG motif" evidence="11">
    <location>
        <begin position="161"/>
        <end position="168"/>
    </location>
</feature>
<feature type="domain" description="J" evidence="13">
    <location>
        <begin position="5"/>
        <end position="69"/>
    </location>
</feature>
<dbReference type="PROSITE" id="PS51188">
    <property type="entry name" value="ZF_CR"/>
    <property type="match status" value="1"/>
</dbReference>
<feature type="binding site" evidence="11">
    <location>
        <position position="164"/>
    </location>
    <ligand>
        <name>Zn(2+)</name>
        <dbReference type="ChEBI" id="CHEBI:29105"/>
        <label>1</label>
    </ligand>
</feature>
<dbReference type="AlphaFoldDB" id="A0A1G1W9D3"/>
<evidence type="ECO:0000256" key="12">
    <source>
        <dbReference type="PROSITE-ProRule" id="PRU00546"/>
    </source>
</evidence>
<feature type="binding site" evidence="11">
    <location>
        <position position="221"/>
    </location>
    <ligand>
        <name>Zn(2+)</name>
        <dbReference type="ChEBI" id="CHEBI:29105"/>
        <label>1</label>
    </ligand>
</feature>
<feature type="binding site" evidence="11">
    <location>
        <position position="207"/>
    </location>
    <ligand>
        <name>Zn(2+)</name>
        <dbReference type="ChEBI" id="CHEBI:29105"/>
        <label>2</label>
    </ligand>
</feature>
<dbReference type="STRING" id="1802593.A2172_01230"/>
<feature type="binding site" evidence="11">
    <location>
        <position position="218"/>
    </location>
    <ligand>
        <name>Zn(2+)</name>
        <dbReference type="ChEBI" id="CHEBI:29105"/>
        <label>1</label>
    </ligand>
</feature>
<dbReference type="PRINTS" id="PR00625">
    <property type="entry name" value="JDOMAIN"/>
</dbReference>
<dbReference type="SUPFAM" id="SSF57938">
    <property type="entry name" value="DnaJ/Hsp40 cysteine-rich domain"/>
    <property type="match status" value="1"/>
</dbReference>
<dbReference type="GO" id="GO:0042026">
    <property type="term" value="P:protein refolding"/>
    <property type="evidence" value="ECO:0007669"/>
    <property type="project" value="TreeGrafter"/>
</dbReference>
<dbReference type="SUPFAM" id="SSF46565">
    <property type="entry name" value="Chaperone J-domain"/>
    <property type="match status" value="1"/>
</dbReference>
<evidence type="ECO:0000256" key="2">
    <source>
        <dbReference type="ARBA" id="ARBA00022705"/>
    </source>
</evidence>
<comment type="similarity">
    <text evidence="9 11">Belongs to the DnaJ family.</text>
</comment>
<dbReference type="Gene3D" id="2.60.260.20">
    <property type="entry name" value="Urease metallochaperone UreE, N-terminal domain"/>
    <property type="match status" value="2"/>
</dbReference>
<dbReference type="Gene3D" id="1.10.287.110">
    <property type="entry name" value="DnaJ domain"/>
    <property type="match status" value="1"/>
</dbReference>
<evidence type="ECO:0000256" key="3">
    <source>
        <dbReference type="ARBA" id="ARBA00022723"/>
    </source>
</evidence>
<dbReference type="GO" id="GO:0006260">
    <property type="term" value="P:DNA replication"/>
    <property type="evidence" value="ECO:0007669"/>
    <property type="project" value="UniProtKB-KW"/>
</dbReference>
<protein>
    <recommendedName>
        <fullName evidence="10 11">Chaperone protein DnaJ</fullName>
    </recommendedName>
</protein>
<feature type="repeat" description="CXXCXGXG motif" evidence="11">
    <location>
        <begin position="178"/>
        <end position="185"/>
    </location>
</feature>
<dbReference type="FunFam" id="2.10.230.10:FF:000002">
    <property type="entry name" value="Molecular chaperone DnaJ"/>
    <property type="match status" value="1"/>
</dbReference>
<dbReference type="GO" id="GO:0009408">
    <property type="term" value="P:response to heat"/>
    <property type="evidence" value="ECO:0007669"/>
    <property type="project" value="InterPro"/>
</dbReference>
<evidence type="ECO:0000256" key="9">
    <source>
        <dbReference type="ARBA" id="ARBA00061004"/>
    </source>
</evidence>